<dbReference type="GeneID" id="105261696"/>
<dbReference type="OrthoDB" id="8069533at2759"/>
<reference evidence="3" key="1">
    <citation type="submission" date="2020-05" db="UniProtKB">
        <authorList>
            <consortium name="EnsemblMetazoa"/>
        </authorList>
    </citation>
    <scope>IDENTIFICATION</scope>
    <source>
        <strain evidence="3">Aabys</strain>
    </source>
</reference>
<dbReference type="VEuPathDB" id="VectorBase:MDOA016894"/>
<feature type="compositionally biased region" description="Low complexity" evidence="1">
    <location>
        <begin position="231"/>
        <end position="247"/>
    </location>
</feature>
<name>A0A1I8NL50_MUSDO</name>
<feature type="region of interest" description="Disordered" evidence="1">
    <location>
        <begin position="231"/>
        <end position="260"/>
    </location>
</feature>
<dbReference type="AlphaFoldDB" id="A0A1I8NL50"/>
<evidence type="ECO:0000313" key="5">
    <source>
        <dbReference type="RefSeq" id="XP_011291641.1"/>
    </source>
</evidence>
<feature type="compositionally biased region" description="Acidic residues" evidence="1">
    <location>
        <begin position="169"/>
        <end position="180"/>
    </location>
</feature>
<feature type="region of interest" description="Disordered" evidence="1">
    <location>
        <begin position="167"/>
        <end position="187"/>
    </location>
</feature>
<sequence length="260" mass="28745">MKFAIVALALLGVVAADVSHLNNEYLPPHMAALAHKHFEYAEQSQEIPQAQSVKHVSVSVHHEVQAPQQQYYTGLVHHAEQEEAAAVEETQPEPEQQYYTGLVYKPEQEQEEEAVSNSVVEEVQQEPEQQYYTGLVYKPEQEEATSTNVVEETEQQQYYTGAVINEAEQQSEPEAEEVAAEPEVVPGSDDFTQQQAEYYTSVSHQQEAAHAQVVPGSDHFTQQQASYYTSVSHKGASVSSSASASSGIDTKYGSNGGYVY</sequence>
<feature type="signal peptide" evidence="2">
    <location>
        <begin position="1"/>
        <end position="16"/>
    </location>
</feature>
<dbReference type="RefSeq" id="XP_011291641.1">
    <property type="nucleotide sequence ID" value="XM_011293339.2"/>
</dbReference>
<dbReference type="EnsemblMetazoa" id="MDOA016894-RA">
    <property type="protein sequence ID" value="MDOA016894-PA"/>
    <property type="gene ID" value="MDOA016894"/>
</dbReference>
<keyword evidence="4" id="KW-1185">Reference proteome</keyword>
<organism evidence="3">
    <name type="scientific">Musca domestica</name>
    <name type="common">House fly</name>
    <dbReference type="NCBI Taxonomy" id="7370"/>
    <lineage>
        <taxon>Eukaryota</taxon>
        <taxon>Metazoa</taxon>
        <taxon>Ecdysozoa</taxon>
        <taxon>Arthropoda</taxon>
        <taxon>Hexapoda</taxon>
        <taxon>Insecta</taxon>
        <taxon>Pterygota</taxon>
        <taxon>Neoptera</taxon>
        <taxon>Endopterygota</taxon>
        <taxon>Diptera</taxon>
        <taxon>Brachycera</taxon>
        <taxon>Muscomorpha</taxon>
        <taxon>Muscoidea</taxon>
        <taxon>Muscidae</taxon>
        <taxon>Musca</taxon>
    </lineage>
</organism>
<evidence type="ECO:0000313" key="3">
    <source>
        <dbReference type="EnsemblMetazoa" id="MDOA016894-PA"/>
    </source>
</evidence>
<dbReference type="Proteomes" id="UP001652621">
    <property type="component" value="Unplaced"/>
</dbReference>
<dbReference type="KEGG" id="mde:105261696"/>
<dbReference type="VEuPathDB" id="VectorBase:MDOMA2_000483"/>
<keyword evidence="2" id="KW-0732">Signal</keyword>
<evidence type="ECO:0000256" key="1">
    <source>
        <dbReference type="SAM" id="MobiDB-lite"/>
    </source>
</evidence>
<evidence type="ECO:0000313" key="4">
    <source>
        <dbReference type="Proteomes" id="UP001652621"/>
    </source>
</evidence>
<evidence type="ECO:0000256" key="2">
    <source>
        <dbReference type="SAM" id="SignalP"/>
    </source>
</evidence>
<gene>
    <name evidence="3" type="primary">105261696</name>
    <name evidence="5" type="synonym">LOC105261696</name>
</gene>
<reference evidence="5" key="2">
    <citation type="submission" date="2025-04" db="UniProtKB">
        <authorList>
            <consortium name="RefSeq"/>
        </authorList>
    </citation>
    <scope>IDENTIFICATION</scope>
    <source>
        <strain evidence="5">Aabys</strain>
    </source>
</reference>
<protein>
    <submittedName>
        <fullName evidence="5">Involucrin</fullName>
    </submittedName>
</protein>
<feature type="chain" id="PRO_5044561852" evidence="2">
    <location>
        <begin position="17"/>
        <end position="260"/>
    </location>
</feature>
<accession>A0A1I8NL50</accession>
<proteinExistence type="predicted"/>